<evidence type="ECO:0000259" key="3">
    <source>
        <dbReference type="Pfam" id="PF19124"/>
    </source>
</evidence>
<feature type="transmembrane region" description="Helical" evidence="1">
    <location>
        <begin position="188"/>
        <end position="209"/>
    </location>
</feature>
<organism evidence="4 5">
    <name type="scientific">Desulfitobacterium dehalogenans</name>
    <dbReference type="NCBI Taxonomy" id="36854"/>
    <lineage>
        <taxon>Bacteria</taxon>
        <taxon>Bacillati</taxon>
        <taxon>Bacillota</taxon>
        <taxon>Clostridia</taxon>
        <taxon>Eubacteriales</taxon>
        <taxon>Desulfitobacteriaceae</taxon>
        <taxon>Desulfitobacterium</taxon>
    </lineage>
</organism>
<dbReference type="PIRSF" id="PIRSF032908">
    <property type="entry name" value="UCP032908"/>
    <property type="match status" value="1"/>
</dbReference>
<sequence length="360" mass="40712">MNNSLNFIIGVMGLSWLLVVLVTAFTPYFIRRNICFGISVPESEYYNPQLKTLRRNYSIGCLWAGLILGIGSSLCYIWTSAENTMWIQTGGLFLYFIISILIYFSMRSKIKAIKQNSDWEIETKTVAEIREKSDKTIRTAWYLLYLVVIAITVLASVLKYPSLPEQIPMHYNIAGEVDRYAAKSVGTFALMPVMQLLMGLLFAGINIAIGTSKRQRDFKRSSTFRGVMSITLFVIGFMVMLMFTCIQLSMLTILNEKLMMFLPIAFLVATFIICIYLAVKVGQGGSRLKTRDDALVNTVDDDRYWLGGFLYCNKNDPSLFVEKRFGMGYTLNFGNPKSLMAIGMLVILIVALMVLPLVLK</sequence>
<accession>A0A7C7DC54</accession>
<dbReference type="Pfam" id="PF07853">
    <property type="entry name" value="DUF1648"/>
    <property type="match status" value="1"/>
</dbReference>
<keyword evidence="1" id="KW-0812">Transmembrane</keyword>
<dbReference type="PANTHER" id="PTHR37810:SF9">
    <property type="entry name" value="MEMBRANE PROTEIN"/>
    <property type="match status" value="1"/>
</dbReference>
<comment type="caution">
    <text evidence="4">The sequence shown here is derived from an EMBL/GenBank/DDBJ whole genome shotgun (WGS) entry which is preliminary data.</text>
</comment>
<dbReference type="AlphaFoldDB" id="A0A7C7DC54"/>
<protein>
    <submittedName>
        <fullName evidence="4">DUF1648 domain-containing protein</fullName>
    </submittedName>
</protein>
<name>A0A7C7DC54_9FIRM</name>
<evidence type="ECO:0000313" key="4">
    <source>
        <dbReference type="EMBL" id="HHY28260.1"/>
    </source>
</evidence>
<feature type="transmembrane region" description="Helical" evidence="1">
    <location>
        <begin position="6"/>
        <end position="30"/>
    </location>
</feature>
<evidence type="ECO:0000256" key="1">
    <source>
        <dbReference type="SAM" id="Phobius"/>
    </source>
</evidence>
<dbReference type="InterPro" id="IPR043831">
    <property type="entry name" value="DUF5808"/>
</dbReference>
<dbReference type="InterPro" id="IPR014574">
    <property type="entry name" value="UCP032908"/>
</dbReference>
<keyword evidence="1" id="KW-1133">Transmembrane helix</keyword>
<evidence type="ECO:0000259" key="2">
    <source>
        <dbReference type="Pfam" id="PF07853"/>
    </source>
</evidence>
<dbReference type="GO" id="GO:0009636">
    <property type="term" value="P:response to toxic substance"/>
    <property type="evidence" value="ECO:0007669"/>
    <property type="project" value="TreeGrafter"/>
</dbReference>
<feature type="transmembrane region" description="Helical" evidence="1">
    <location>
        <begin position="339"/>
        <end position="359"/>
    </location>
</feature>
<feature type="transmembrane region" description="Helical" evidence="1">
    <location>
        <begin position="140"/>
        <end position="158"/>
    </location>
</feature>
<feature type="domain" description="DUF5808" evidence="3">
    <location>
        <begin position="314"/>
        <end position="338"/>
    </location>
</feature>
<feature type="transmembrane region" description="Helical" evidence="1">
    <location>
        <begin position="85"/>
        <end position="104"/>
    </location>
</feature>
<evidence type="ECO:0000313" key="5">
    <source>
        <dbReference type="Proteomes" id="UP000553059"/>
    </source>
</evidence>
<feature type="domain" description="DUF1648" evidence="2">
    <location>
        <begin position="148"/>
        <end position="195"/>
    </location>
</feature>
<feature type="transmembrane region" description="Helical" evidence="1">
    <location>
        <begin position="230"/>
        <end position="254"/>
    </location>
</feature>
<feature type="transmembrane region" description="Helical" evidence="1">
    <location>
        <begin position="260"/>
        <end position="279"/>
    </location>
</feature>
<proteinExistence type="predicted"/>
<dbReference type="EMBL" id="DUTF01000349">
    <property type="protein sequence ID" value="HHY28260.1"/>
    <property type="molecule type" value="Genomic_DNA"/>
</dbReference>
<reference evidence="4 5" key="1">
    <citation type="journal article" date="2020" name="Biotechnol. Biofuels">
        <title>New insights from the biogas microbiome by comprehensive genome-resolved metagenomics of nearly 1600 species originating from multiple anaerobic digesters.</title>
        <authorList>
            <person name="Campanaro S."/>
            <person name="Treu L."/>
            <person name="Rodriguez-R L.M."/>
            <person name="Kovalovszki A."/>
            <person name="Ziels R.M."/>
            <person name="Maus I."/>
            <person name="Zhu X."/>
            <person name="Kougias P.G."/>
            <person name="Basile A."/>
            <person name="Luo G."/>
            <person name="Schluter A."/>
            <person name="Konstantinidis K.T."/>
            <person name="Angelidaki I."/>
        </authorList>
    </citation>
    <scope>NUCLEOTIDE SEQUENCE [LARGE SCALE GENOMIC DNA]</scope>
    <source>
        <strain evidence="4">AS05jafATM_4</strain>
    </source>
</reference>
<feature type="transmembrane region" description="Helical" evidence="1">
    <location>
        <begin position="57"/>
        <end position="79"/>
    </location>
</feature>
<keyword evidence="1" id="KW-0472">Membrane</keyword>
<dbReference type="PANTHER" id="PTHR37810">
    <property type="entry name" value="IMMUNITY PROTEIN SDPI"/>
    <property type="match status" value="1"/>
</dbReference>
<dbReference type="Proteomes" id="UP000553059">
    <property type="component" value="Unassembled WGS sequence"/>
</dbReference>
<dbReference type="InterPro" id="IPR012867">
    <property type="entry name" value="DUF1648"/>
</dbReference>
<gene>
    <name evidence="4" type="ORF">GX523_16265</name>
</gene>
<dbReference type="Pfam" id="PF19124">
    <property type="entry name" value="DUF5808"/>
    <property type="match status" value="1"/>
</dbReference>